<evidence type="ECO:0000313" key="3">
    <source>
        <dbReference type="Proteomes" id="UP000007431"/>
    </source>
</evidence>
<dbReference type="GeneID" id="9597634"/>
<feature type="compositionally biased region" description="Low complexity" evidence="1">
    <location>
        <begin position="139"/>
        <end position="148"/>
    </location>
</feature>
<dbReference type="OMA" id="NDEDSHM"/>
<protein>
    <submittedName>
        <fullName evidence="2">Uncharacterized protein</fullName>
    </submittedName>
</protein>
<accession>D8QHS4</accession>
<dbReference type="KEGG" id="scm:SCHCO_02554947"/>
<feature type="compositionally biased region" description="Basic and acidic residues" evidence="1">
    <location>
        <begin position="36"/>
        <end position="66"/>
    </location>
</feature>
<sequence length="532" mass="58243">MQQHTPMQTEADFPGLPKGPPRPPSPPSRPSSPPRDIMERIRLNAAVTREEQEARKRQRRGSDPDSRAPAGKGKKARPEPQSLAKAADQHPSGPQSTLPSTSAHTLADAAPQQPAEAPSALPQQSAALAFGDTSHPSQNAPNPLNAHNPPAPPRAHPIPYTHETPPLPPAAPPFVLHPRIELTPPPTGGFRIPAGWYSDNVLWGRPMDEQFAAREDPNGDTFLAYELPIRYSGNAADAIRMADVLNLIAPPGTRSLVTPAGTVDNIQNYTERYKPVTRVVRGIDPIVVRAILDFGIFSTDRLTFIALPLHPTIGPWLCRVRNLIYRPEDATHVVSLIQNKLVGDNTFVDFIKMNHDAIPGHSTMTEQQRLTHTIHTIRVEAEALTTPDGIDIVDWHVFMDSPTTIIAEYRNLLDIVLNIAFNTPLNGWGRAERYDKTPCSYCRSAAHKIVMCKLHLTAGWKGRPPSRNAQEATPTHPATAFGDVRIADDPMPYNGPAYGNRGSRGSFPSWGARGGTRGNYRGGNRGRPSFYG</sequence>
<feature type="region of interest" description="Disordered" evidence="1">
    <location>
        <begin position="1"/>
        <end position="172"/>
    </location>
</feature>
<evidence type="ECO:0000256" key="1">
    <source>
        <dbReference type="SAM" id="MobiDB-lite"/>
    </source>
</evidence>
<feature type="compositionally biased region" description="Pro residues" evidence="1">
    <location>
        <begin position="17"/>
        <end position="33"/>
    </location>
</feature>
<keyword evidence="3" id="KW-1185">Reference proteome</keyword>
<dbReference type="RefSeq" id="XP_003027634.1">
    <property type="nucleotide sequence ID" value="XM_003027588.1"/>
</dbReference>
<feature type="compositionally biased region" description="Polar residues" evidence="1">
    <location>
        <begin position="92"/>
        <end position="104"/>
    </location>
</feature>
<proteinExistence type="predicted"/>
<dbReference type="HOGENOM" id="CLU_512056_0_0_1"/>
<dbReference type="VEuPathDB" id="FungiDB:SCHCODRAFT_02554947"/>
<feature type="compositionally biased region" description="Gly residues" evidence="1">
    <location>
        <begin position="512"/>
        <end position="525"/>
    </location>
</feature>
<feature type="non-terminal residue" evidence="2">
    <location>
        <position position="532"/>
    </location>
</feature>
<name>D8QHS4_SCHCM</name>
<feature type="region of interest" description="Disordered" evidence="1">
    <location>
        <begin position="492"/>
        <end position="532"/>
    </location>
</feature>
<dbReference type="EMBL" id="GL377312">
    <property type="protein sequence ID" value="EFI92731.1"/>
    <property type="molecule type" value="Genomic_DNA"/>
</dbReference>
<gene>
    <name evidence="2" type="ORF">SCHCODRAFT_113423</name>
</gene>
<dbReference type="OrthoDB" id="3230575at2759"/>
<dbReference type="Proteomes" id="UP000007431">
    <property type="component" value="Unassembled WGS sequence"/>
</dbReference>
<feature type="compositionally biased region" description="Low complexity" evidence="1">
    <location>
        <begin position="106"/>
        <end position="129"/>
    </location>
</feature>
<reference evidence="2 3" key="1">
    <citation type="journal article" date="2010" name="Nat. Biotechnol.">
        <title>Genome sequence of the model mushroom Schizophyllum commune.</title>
        <authorList>
            <person name="Ohm R.A."/>
            <person name="de Jong J.F."/>
            <person name="Lugones L.G."/>
            <person name="Aerts A."/>
            <person name="Kothe E."/>
            <person name="Stajich J.E."/>
            <person name="de Vries R.P."/>
            <person name="Record E."/>
            <person name="Levasseur A."/>
            <person name="Baker S.E."/>
            <person name="Bartholomew K.A."/>
            <person name="Coutinho P.M."/>
            <person name="Erdmann S."/>
            <person name="Fowler T.J."/>
            <person name="Gathman A.C."/>
            <person name="Lombard V."/>
            <person name="Henrissat B."/>
            <person name="Knabe N."/>
            <person name="Kuees U."/>
            <person name="Lilly W.W."/>
            <person name="Lindquist E."/>
            <person name="Lucas S."/>
            <person name="Magnuson J.K."/>
            <person name="Piumi F."/>
            <person name="Raudaskoski M."/>
            <person name="Salamov A."/>
            <person name="Schmutz J."/>
            <person name="Schwarze F.W.M.R."/>
            <person name="vanKuyk P.A."/>
            <person name="Horton J.S."/>
            <person name="Grigoriev I.V."/>
            <person name="Woesten H.A.B."/>
        </authorList>
    </citation>
    <scope>NUCLEOTIDE SEQUENCE [LARGE SCALE GENOMIC DNA]</scope>
    <source>
        <strain evidence="3">H4-8 / FGSC 9210</strain>
    </source>
</reference>
<dbReference type="InParanoid" id="D8QHS4"/>
<evidence type="ECO:0000313" key="2">
    <source>
        <dbReference type="EMBL" id="EFI92731.1"/>
    </source>
</evidence>
<organism evidence="3">
    <name type="scientific">Schizophyllum commune (strain H4-8 / FGSC 9210)</name>
    <name type="common">Split gill fungus</name>
    <dbReference type="NCBI Taxonomy" id="578458"/>
    <lineage>
        <taxon>Eukaryota</taxon>
        <taxon>Fungi</taxon>
        <taxon>Dikarya</taxon>
        <taxon>Basidiomycota</taxon>
        <taxon>Agaricomycotina</taxon>
        <taxon>Agaricomycetes</taxon>
        <taxon>Agaricomycetidae</taxon>
        <taxon>Agaricales</taxon>
        <taxon>Schizophyllaceae</taxon>
        <taxon>Schizophyllum</taxon>
    </lineage>
</organism>
<dbReference type="AlphaFoldDB" id="D8QHS4"/>